<evidence type="ECO:0008006" key="3">
    <source>
        <dbReference type="Google" id="ProtNLM"/>
    </source>
</evidence>
<dbReference type="AlphaFoldDB" id="Q5BR02"/>
<feature type="chain" id="PRO_5004254446" description="Secreted protein" evidence="1">
    <location>
        <begin position="20"/>
        <end position="89"/>
    </location>
</feature>
<evidence type="ECO:0000313" key="2">
    <source>
        <dbReference type="EMBL" id="AAX31034.1"/>
    </source>
</evidence>
<proteinExistence type="evidence at transcript level"/>
<feature type="signal peptide" evidence="1">
    <location>
        <begin position="1"/>
        <end position="19"/>
    </location>
</feature>
<name>Q5BR02_SCHJA</name>
<reference evidence="2" key="1">
    <citation type="submission" date="2005-01" db="EMBL/GenBank/DDBJ databases">
        <authorList>
            <person name="Han Z."/>
        </authorList>
    </citation>
    <scope>NUCLEOTIDE SEQUENCE</scope>
</reference>
<organism evidence="2">
    <name type="scientific">Schistosoma japonicum</name>
    <name type="common">Blood fluke</name>
    <dbReference type="NCBI Taxonomy" id="6182"/>
    <lineage>
        <taxon>Eukaryota</taxon>
        <taxon>Metazoa</taxon>
        <taxon>Spiralia</taxon>
        <taxon>Lophotrochozoa</taxon>
        <taxon>Platyhelminthes</taxon>
        <taxon>Trematoda</taxon>
        <taxon>Digenea</taxon>
        <taxon>Strigeidida</taxon>
        <taxon>Schistosomatoidea</taxon>
        <taxon>Schistosomatidae</taxon>
        <taxon>Schistosoma</taxon>
    </lineage>
</organism>
<reference evidence="2" key="2">
    <citation type="journal article" date="2006" name="PLoS Pathog.">
        <title>New perspectives on host-parasite interplay by comparative transcriptomic and proteomic analyses of Schistosoma japonicum.</title>
        <authorList>
            <person name="Liu F."/>
            <person name="Lu J."/>
            <person name="Hu W."/>
            <person name="Wang S.Y."/>
            <person name="Cui S.J."/>
            <person name="Chi M."/>
            <person name="Yan Q."/>
            <person name="Wang X.R."/>
            <person name="Song H.D."/>
            <person name="Xu X.N."/>
            <person name="Wang J.J."/>
            <person name="Zhang X.L."/>
            <person name="Zhang X."/>
            <person name="Wang Z.Q."/>
            <person name="Xue C.L."/>
            <person name="Brindley P.J."/>
            <person name="McManus D.P."/>
            <person name="Yang P.Y."/>
            <person name="Feng Z."/>
            <person name="Chen Z."/>
            <person name="Han Z.G."/>
        </authorList>
    </citation>
    <scope>NUCLEOTIDE SEQUENCE</scope>
</reference>
<keyword evidence="1" id="KW-0732">Signal</keyword>
<protein>
    <recommendedName>
        <fullName evidence="3">Secreted protein</fullName>
    </recommendedName>
</protein>
<dbReference type="EMBL" id="AY915813">
    <property type="protein sequence ID" value="AAX31034.1"/>
    <property type="molecule type" value="mRNA"/>
</dbReference>
<accession>Q5BR02</accession>
<evidence type="ECO:0000256" key="1">
    <source>
        <dbReference type="SAM" id="SignalP"/>
    </source>
</evidence>
<sequence>MLFHLCFLVANIGPKVTDGAVFLAQKRTAQRADLCPFRIKSCGLQKPRAFCCDSLKTSPFDCRVERCALLFLCYLSPKWPKSASDCEHH</sequence>